<dbReference type="Gene3D" id="1.10.12.10">
    <property type="entry name" value="Lyase 2-enoyl-coa Hydratase, Chain A, domain 2"/>
    <property type="match status" value="1"/>
</dbReference>
<dbReference type="CDD" id="cd06558">
    <property type="entry name" value="crotonase-like"/>
    <property type="match status" value="1"/>
</dbReference>
<gene>
    <name evidence="2" type="ORF">HY29_02800</name>
</gene>
<organism evidence="2 3">
    <name type="scientific">Hyphomonas beringensis</name>
    <dbReference type="NCBI Taxonomy" id="1280946"/>
    <lineage>
        <taxon>Bacteria</taxon>
        <taxon>Pseudomonadati</taxon>
        <taxon>Pseudomonadota</taxon>
        <taxon>Alphaproteobacteria</taxon>
        <taxon>Hyphomonadales</taxon>
        <taxon>Hyphomonadaceae</taxon>
        <taxon>Hyphomonas</taxon>
    </lineage>
</organism>
<dbReference type="PATRIC" id="fig|1280946.3.peg.2186"/>
<accession>A0A062UBL8</accession>
<dbReference type="eggNOG" id="COG1024">
    <property type="taxonomic scope" value="Bacteria"/>
</dbReference>
<dbReference type="GO" id="GO:0008300">
    <property type="term" value="P:isoprenoid catabolic process"/>
    <property type="evidence" value="ECO:0007669"/>
    <property type="project" value="TreeGrafter"/>
</dbReference>
<protein>
    <recommendedName>
        <fullName evidence="4">Enoyl-CoA hydratase</fullName>
    </recommendedName>
</protein>
<evidence type="ECO:0000313" key="2">
    <source>
        <dbReference type="EMBL" id="KCZ54014.1"/>
    </source>
</evidence>
<comment type="similarity">
    <text evidence="1">Belongs to the enoyl-CoA hydratase/isomerase family.</text>
</comment>
<reference evidence="2 3" key="1">
    <citation type="journal article" date="2014" name="Antonie Van Leeuwenhoek">
        <title>Hyphomonas beringensis sp. nov. and Hyphomonas chukchiensis sp. nov., isolated from surface seawater of the Bering Sea and Chukchi Sea.</title>
        <authorList>
            <person name="Li C."/>
            <person name="Lai Q."/>
            <person name="Li G."/>
            <person name="Dong C."/>
            <person name="Wang J."/>
            <person name="Liao Y."/>
            <person name="Shao Z."/>
        </authorList>
    </citation>
    <scope>NUCLEOTIDE SEQUENCE [LARGE SCALE GENOMIC DNA]</scope>
    <source>
        <strain evidence="2 3">25B14_1</strain>
    </source>
</reference>
<dbReference type="InterPro" id="IPR051683">
    <property type="entry name" value="Enoyl-CoA_Hydratase/Isomerase"/>
</dbReference>
<name>A0A062UBL8_9PROT</name>
<dbReference type="InterPro" id="IPR029045">
    <property type="entry name" value="ClpP/crotonase-like_dom_sf"/>
</dbReference>
<evidence type="ECO:0000313" key="3">
    <source>
        <dbReference type="Proteomes" id="UP000027037"/>
    </source>
</evidence>
<dbReference type="InterPro" id="IPR014748">
    <property type="entry name" value="Enoyl-CoA_hydra_C"/>
</dbReference>
<dbReference type="SUPFAM" id="SSF52096">
    <property type="entry name" value="ClpP/crotonase"/>
    <property type="match status" value="1"/>
</dbReference>
<dbReference type="EMBL" id="AWFF01000043">
    <property type="protein sequence ID" value="KCZ54014.1"/>
    <property type="molecule type" value="Genomic_DNA"/>
</dbReference>
<dbReference type="Pfam" id="PF00378">
    <property type="entry name" value="ECH_1"/>
    <property type="match status" value="1"/>
</dbReference>
<evidence type="ECO:0000256" key="1">
    <source>
        <dbReference type="ARBA" id="ARBA00005254"/>
    </source>
</evidence>
<proteinExistence type="inferred from homology"/>
<dbReference type="Proteomes" id="UP000027037">
    <property type="component" value="Unassembled WGS sequence"/>
</dbReference>
<comment type="caution">
    <text evidence="2">The sequence shown here is derived from an EMBL/GenBank/DDBJ whole genome shotgun (WGS) entry which is preliminary data.</text>
</comment>
<dbReference type="STRING" id="1280946.HY29_02800"/>
<dbReference type="AlphaFoldDB" id="A0A062UBL8"/>
<sequence length="270" mass="29573">MKSMRDAEYDLIQLEMTQEGLAVVTLNRPDVHNAFNAELIAELTDAFKSIADQRTIRMMILRGNGQSFSAGADLNWMKLAAEVHTQSDNERDAMNLAEMLRALYEMPQMTLALVRGAAMGGGAGLVAACDVAVAMKDTKFRFSEVRLGLTPATISPFVIEAIGARTARALFVTAETFDADYAEKIGLVQYVVEDEKAMLAMEEHLANLVFSAAPGAIADAKELVRDVAGVFIDREVSHETSRRIAARRASDEGKEGVTAFLEKRKPGWNR</sequence>
<dbReference type="Gene3D" id="3.90.226.10">
    <property type="entry name" value="2-enoyl-CoA Hydratase, Chain A, domain 1"/>
    <property type="match status" value="1"/>
</dbReference>
<dbReference type="InterPro" id="IPR001753">
    <property type="entry name" value="Enoyl-CoA_hydra/iso"/>
</dbReference>
<dbReference type="PANTHER" id="PTHR42964">
    <property type="entry name" value="ENOYL-COA HYDRATASE"/>
    <property type="match status" value="1"/>
</dbReference>
<evidence type="ECO:0008006" key="4">
    <source>
        <dbReference type="Google" id="ProtNLM"/>
    </source>
</evidence>
<keyword evidence="3" id="KW-1185">Reference proteome</keyword>
<dbReference type="GO" id="GO:0003824">
    <property type="term" value="F:catalytic activity"/>
    <property type="evidence" value="ECO:0007669"/>
    <property type="project" value="UniProtKB-ARBA"/>
</dbReference>
<dbReference type="PANTHER" id="PTHR42964:SF1">
    <property type="entry name" value="POLYKETIDE BIOSYNTHESIS ENOYL-COA HYDRATASE PKSH-RELATED"/>
    <property type="match status" value="1"/>
</dbReference>